<name>A0A979G613_CHIPD</name>
<dbReference type="Proteomes" id="UP000002215">
    <property type="component" value="Chromosome"/>
</dbReference>
<evidence type="ECO:0000256" key="1">
    <source>
        <dbReference type="SAM" id="SignalP"/>
    </source>
</evidence>
<proteinExistence type="predicted"/>
<dbReference type="RefSeq" id="WP_012791435.1">
    <property type="nucleotide sequence ID" value="NC_013132.1"/>
</dbReference>
<evidence type="ECO:0000313" key="2">
    <source>
        <dbReference type="EMBL" id="ACU61262.1"/>
    </source>
</evidence>
<dbReference type="EMBL" id="CP001699">
    <property type="protein sequence ID" value="ACU61262.1"/>
    <property type="molecule type" value="Genomic_DNA"/>
</dbReference>
<evidence type="ECO:0000313" key="3">
    <source>
        <dbReference type="Proteomes" id="UP000002215"/>
    </source>
</evidence>
<dbReference type="AlphaFoldDB" id="A0A979G613"/>
<feature type="chain" id="PRO_5037309398" evidence="1">
    <location>
        <begin position="23"/>
        <end position="411"/>
    </location>
</feature>
<reference evidence="2 3" key="2">
    <citation type="journal article" date="2010" name="Stand. Genomic Sci.">
        <title>Complete genome sequence of Chitinophaga pinensis type strain (UQM 2034).</title>
        <authorList>
            <person name="Glavina Del Rio T."/>
            <person name="Abt B."/>
            <person name="Spring S."/>
            <person name="Lapidus A."/>
            <person name="Nolan M."/>
            <person name="Tice H."/>
            <person name="Copeland A."/>
            <person name="Cheng J.F."/>
            <person name="Chen F."/>
            <person name="Bruce D."/>
            <person name="Goodwin L."/>
            <person name="Pitluck S."/>
            <person name="Ivanova N."/>
            <person name="Mavromatis K."/>
            <person name="Mikhailova N."/>
            <person name="Pati A."/>
            <person name="Chen A."/>
            <person name="Palaniappan K."/>
            <person name="Land M."/>
            <person name="Hauser L."/>
            <person name="Chang Y.J."/>
            <person name="Jeffries C.D."/>
            <person name="Chain P."/>
            <person name="Saunders E."/>
            <person name="Detter J.C."/>
            <person name="Brettin T."/>
            <person name="Rohde M."/>
            <person name="Goker M."/>
            <person name="Bristow J."/>
            <person name="Eisen J.A."/>
            <person name="Markowitz V."/>
            <person name="Hugenholtz P."/>
            <person name="Kyrpides N.C."/>
            <person name="Klenk H.P."/>
            <person name="Lucas S."/>
        </authorList>
    </citation>
    <scope>NUCLEOTIDE SEQUENCE [LARGE SCALE GENOMIC DNA]</scope>
    <source>
        <strain evidence="3">ATCC 43595 / DSM 2588 / LMG 13176 / NBRC 15968 / NCIMB 11800 / UQM 2034</strain>
    </source>
</reference>
<organism evidence="2 3">
    <name type="scientific">Chitinophaga pinensis (strain ATCC 43595 / DSM 2588 / LMG 13176 / NBRC 15968 / NCIMB 11800 / UQM 2034)</name>
    <dbReference type="NCBI Taxonomy" id="485918"/>
    <lineage>
        <taxon>Bacteria</taxon>
        <taxon>Pseudomonadati</taxon>
        <taxon>Bacteroidota</taxon>
        <taxon>Chitinophagia</taxon>
        <taxon>Chitinophagales</taxon>
        <taxon>Chitinophagaceae</taxon>
        <taxon>Chitinophaga</taxon>
    </lineage>
</organism>
<feature type="signal peptide" evidence="1">
    <location>
        <begin position="1"/>
        <end position="22"/>
    </location>
</feature>
<keyword evidence="1" id="KW-0732">Signal</keyword>
<protein>
    <submittedName>
        <fullName evidence="2">Uncharacterized protein</fullName>
    </submittedName>
</protein>
<reference evidence="3" key="1">
    <citation type="submission" date="2009-08" db="EMBL/GenBank/DDBJ databases">
        <title>The complete genome of Chitinophaga pinensis DSM 2588.</title>
        <authorList>
            <consortium name="US DOE Joint Genome Institute (JGI-PGF)"/>
            <person name="Lucas S."/>
            <person name="Copeland A."/>
            <person name="Lapidus A."/>
            <person name="Glavina del Rio T."/>
            <person name="Dalin E."/>
            <person name="Tice H."/>
            <person name="Bruce D."/>
            <person name="Goodwin L."/>
            <person name="Pitluck S."/>
            <person name="Kyrpides N."/>
            <person name="Mavromatis K."/>
            <person name="Ivanova N."/>
            <person name="Mikhailova N."/>
            <person name="Sims D."/>
            <person name="Meinche L."/>
            <person name="Brettin T."/>
            <person name="Detter J.C."/>
            <person name="Han C."/>
            <person name="Larimer F."/>
            <person name="Land M."/>
            <person name="Hauser L."/>
            <person name="Markowitz V."/>
            <person name="Cheng J.-F."/>
            <person name="Hugenholtz P."/>
            <person name="Woyke T."/>
            <person name="Wu D."/>
            <person name="Spring S."/>
            <person name="Klenk H.-P."/>
            <person name="Eisen J.A."/>
        </authorList>
    </citation>
    <scope>NUCLEOTIDE SEQUENCE [LARGE SCALE GENOMIC DNA]</scope>
    <source>
        <strain evidence="3">ATCC 43595 / DSM 2588 / LMG 13176 / NBRC 15968 / NCIMB 11800 / UQM 2034</strain>
    </source>
</reference>
<dbReference type="KEGG" id="cpi:Cpin_3800"/>
<gene>
    <name evidence="2" type="ordered locus">Cpin_3800</name>
</gene>
<accession>A0A979G613</accession>
<sequence>MRMLFIAMLCMQLLVIPGTAQQKSYQFGKAGISRQVLENYLDRAITMVYLLIPDRPEGRRPYSYHADDVRMVKDIGAKIIGRAIYRWGGESLLNKAAFWDTARTIVQRLHASDPEIVFQGCLFEIVTEEVNEVPVPAWVFKDYGLPVESRNFSYKAMLNKGGKFVDHWRKGSSVPDISERETQLWFYFLACSYMNIGCEAFHLGQIELIGMNDPGKKAWAGLIHKIRGYAEKHARRHWVILDAHVPYGGMLYEGKSLLDFNSFPLRVKEVPEKPYEGILAVNFLDGIYNKSKGGIAPSGWQCDHLPYLVEFDNFGRGKAPDVADTTDHFVWGWDEISWFALQSAEYRNSWLRYAYHWLQQTDPNGHLQMPGNRMITCPNESEGSYRANMKSASCPIGYGQEATIKILWGLP</sequence>